<dbReference type="InterPro" id="IPR036844">
    <property type="entry name" value="Hint_dom_sf"/>
</dbReference>
<dbReference type="Proteomes" id="UP000663828">
    <property type="component" value="Unassembled WGS sequence"/>
</dbReference>
<keyword evidence="4" id="KW-1185">Reference proteome</keyword>
<dbReference type="AlphaFoldDB" id="A0A814K1K8"/>
<dbReference type="EMBL" id="CAJNOJ010000075">
    <property type="protein sequence ID" value="CAF1043256.1"/>
    <property type="molecule type" value="Genomic_DNA"/>
</dbReference>
<dbReference type="CDD" id="cd00081">
    <property type="entry name" value="Hint"/>
    <property type="match status" value="1"/>
</dbReference>
<evidence type="ECO:0000313" key="3">
    <source>
        <dbReference type="EMBL" id="CAF1661630.1"/>
    </source>
</evidence>
<dbReference type="InterPro" id="IPR001767">
    <property type="entry name" value="Hedgehog_Hint"/>
</dbReference>
<accession>A0A814K1K8</accession>
<reference evidence="2" key="1">
    <citation type="submission" date="2021-02" db="EMBL/GenBank/DDBJ databases">
        <authorList>
            <person name="Nowell W R."/>
        </authorList>
    </citation>
    <scope>NUCLEOTIDE SEQUENCE</scope>
</reference>
<gene>
    <name evidence="2" type="ORF">EDS130_LOCUS17038</name>
    <name evidence="3" type="ORF">XAT740_LOCUS56980</name>
</gene>
<dbReference type="OrthoDB" id="5212at2759"/>
<evidence type="ECO:0000313" key="2">
    <source>
        <dbReference type="EMBL" id="CAF1043256.1"/>
    </source>
</evidence>
<dbReference type="EMBL" id="CAJNOR010011482">
    <property type="protein sequence ID" value="CAF1661630.1"/>
    <property type="molecule type" value="Genomic_DNA"/>
</dbReference>
<protein>
    <recommendedName>
        <fullName evidence="1">Hedgehog protein Hint domain-containing protein</fullName>
    </recommendedName>
</protein>
<dbReference type="PANTHER" id="PTHR46706">
    <property type="entry name" value="PROTEIN QUA-1-RELATED"/>
    <property type="match status" value="1"/>
</dbReference>
<dbReference type="InterPro" id="IPR052140">
    <property type="entry name" value="Dev_Signal_Hedgehog-like"/>
</dbReference>
<dbReference type="SUPFAM" id="SSF51294">
    <property type="entry name" value="Hedgehog/intein (Hint) domain"/>
    <property type="match status" value="1"/>
</dbReference>
<evidence type="ECO:0000259" key="1">
    <source>
        <dbReference type="Pfam" id="PF01079"/>
    </source>
</evidence>
<dbReference type="GO" id="GO:0016540">
    <property type="term" value="P:protein autoprocessing"/>
    <property type="evidence" value="ECO:0007669"/>
    <property type="project" value="InterPro"/>
</dbReference>
<comment type="caution">
    <text evidence="2">The sequence shown here is derived from an EMBL/GenBank/DDBJ whole genome shotgun (WGS) entry which is preliminary data.</text>
</comment>
<sequence>MVVLADGSTKWLKDTQVGEFIWTMPSDGTQIYLTEVMMIANTQRNTTALFYTIETETSHKLSLSPDHLIRVKHFDYLPAEQLTLNHSLFVVMKDGSIHSSRIRTINQEYKTGVYNLFTLDGTALVNYIAASIIHILMVDLDRII</sequence>
<name>A0A814K1K8_ADIRI</name>
<dbReference type="PANTHER" id="PTHR46706:SF12">
    <property type="entry name" value="PROTEIN QUA-1-RELATED"/>
    <property type="match status" value="1"/>
</dbReference>
<dbReference type="Pfam" id="PF01079">
    <property type="entry name" value="Hint"/>
    <property type="match status" value="1"/>
</dbReference>
<dbReference type="Gene3D" id="2.170.16.10">
    <property type="entry name" value="Hedgehog/Intein (Hint) domain"/>
    <property type="match status" value="1"/>
</dbReference>
<organism evidence="2 5">
    <name type="scientific">Adineta ricciae</name>
    <name type="common">Rotifer</name>
    <dbReference type="NCBI Taxonomy" id="249248"/>
    <lineage>
        <taxon>Eukaryota</taxon>
        <taxon>Metazoa</taxon>
        <taxon>Spiralia</taxon>
        <taxon>Gnathifera</taxon>
        <taxon>Rotifera</taxon>
        <taxon>Eurotatoria</taxon>
        <taxon>Bdelloidea</taxon>
        <taxon>Adinetida</taxon>
        <taxon>Adinetidae</taxon>
        <taxon>Adineta</taxon>
    </lineage>
</organism>
<dbReference type="Proteomes" id="UP000663852">
    <property type="component" value="Unassembled WGS sequence"/>
</dbReference>
<feature type="domain" description="Hedgehog protein Hint" evidence="1">
    <location>
        <begin position="2"/>
        <end position="131"/>
    </location>
</feature>
<evidence type="ECO:0000313" key="5">
    <source>
        <dbReference type="Proteomes" id="UP000663852"/>
    </source>
</evidence>
<evidence type="ECO:0000313" key="4">
    <source>
        <dbReference type="Proteomes" id="UP000663828"/>
    </source>
</evidence>
<proteinExistence type="predicted"/>